<dbReference type="GO" id="GO:0000271">
    <property type="term" value="P:polysaccharide biosynthetic process"/>
    <property type="evidence" value="ECO:0007669"/>
    <property type="project" value="InterPro"/>
</dbReference>
<evidence type="ECO:0000313" key="8">
    <source>
        <dbReference type="EMBL" id="MBN9644051.1"/>
    </source>
</evidence>
<dbReference type="PANTHER" id="PTHR38459">
    <property type="entry name" value="PROPHAGE BACTOPRENOL-LINKED GLUCOSE TRANSLOCASE HOMOLOG"/>
    <property type="match status" value="1"/>
</dbReference>
<dbReference type="InterPro" id="IPR007267">
    <property type="entry name" value="GtrA_DPMS_TM"/>
</dbReference>
<accession>A0A939E068</accession>
<comment type="subcellular location">
    <subcellularLocation>
        <location evidence="1">Membrane</location>
        <topology evidence="1">Multi-pass membrane protein</topology>
    </subcellularLocation>
</comment>
<dbReference type="GO" id="GO:0005886">
    <property type="term" value="C:plasma membrane"/>
    <property type="evidence" value="ECO:0007669"/>
    <property type="project" value="TreeGrafter"/>
</dbReference>
<dbReference type="EMBL" id="JAFLEQ010000008">
    <property type="protein sequence ID" value="MBN9644051.1"/>
    <property type="molecule type" value="Genomic_DNA"/>
</dbReference>
<gene>
    <name evidence="8" type="ORF">JZY06_05380</name>
</gene>
<evidence type="ECO:0000256" key="1">
    <source>
        <dbReference type="ARBA" id="ARBA00004141"/>
    </source>
</evidence>
<protein>
    <submittedName>
        <fullName evidence="8">GtrA family protein</fullName>
    </submittedName>
</protein>
<keyword evidence="9" id="KW-1185">Reference proteome</keyword>
<keyword evidence="4 6" id="KW-1133">Transmembrane helix</keyword>
<feature type="transmembrane region" description="Helical" evidence="6">
    <location>
        <begin position="5"/>
        <end position="26"/>
    </location>
</feature>
<feature type="domain" description="GtrA/DPMS transmembrane" evidence="7">
    <location>
        <begin position="8"/>
        <end position="122"/>
    </location>
</feature>
<evidence type="ECO:0000256" key="4">
    <source>
        <dbReference type="ARBA" id="ARBA00022989"/>
    </source>
</evidence>
<reference evidence="8" key="1">
    <citation type="submission" date="2021-03" db="EMBL/GenBank/DDBJ databases">
        <authorList>
            <person name="Sun Q."/>
        </authorList>
    </citation>
    <scope>NUCLEOTIDE SEQUENCE</scope>
    <source>
        <strain evidence="8">CCM 8862</strain>
    </source>
</reference>
<feature type="transmembrane region" description="Helical" evidence="6">
    <location>
        <begin position="69"/>
        <end position="87"/>
    </location>
</feature>
<evidence type="ECO:0000256" key="6">
    <source>
        <dbReference type="SAM" id="Phobius"/>
    </source>
</evidence>
<evidence type="ECO:0000256" key="3">
    <source>
        <dbReference type="ARBA" id="ARBA00022692"/>
    </source>
</evidence>
<evidence type="ECO:0000259" key="7">
    <source>
        <dbReference type="Pfam" id="PF04138"/>
    </source>
</evidence>
<proteinExistence type="inferred from homology"/>
<evidence type="ECO:0000256" key="5">
    <source>
        <dbReference type="ARBA" id="ARBA00023136"/>
    </source>
</evidence>
<keyword evidence="3 6" id="KW-0812">Transmembrane</keyword>
<evidence type="ECO:0000313" key="9">
    <source>
        <dbReference type="Proteomes" id="UP000664332"/>
    </source>
</evidence>
<evidence type="ECO:0000256" key="2">
    <source>
        <dbReference type="ARBA" id="ARBA00009399"/>
    </source>
</evidence>
<dbReference type="Pfam" id="PF04138">
    <property type="entry name" value="GtrA_DPMS_TM"/>
    <property type="match status" value="1"/>
</dbReference>
<keyword evidence="5 6" id="KW-0472">Membrane</keyword>
<dbReference type="PANTHER" id="PTHR38459:SF1">
    <property type="entry name" value="PROPHAGE BACTOPRENOL-LINKED GLUCOSE TRANSLOCASE HOMOLOG"/>
    <property type="match status" value="1"/>
</dbReference>
<comment type="caution">
    <text evidence="8">The sequence shown here is derived from an EMBL/GenBank/DDBJ whole genome shotgun (WGS) entry which is preliminary data.</text>
</comment>
<feature type="transmembrane region" description="Helical" evidence="6">
    <location>
        <begin position="99"/>
        <end position="122"/>
    </location>
</feature>
<name>A0A939E068_9CORY</name>
<dbReference type="AlphaFoldDB" id="A0A939E068"/>
<feature type="transmembrane region" description="Helical" evidence="6">
    <location>
        <begin position="38"/>
        <end position="57"/>
    </location>
</feature>
<comment type="similarity">
    <text evidence="2">Belongs to the GtrA family.</text>
</comment>
<organism evidence="8 9">
    <name type="scientific">Corynebacterium mendelii</name>
    <dbReference type="NCBI Taxonomy" id="2765362"/>
    <lineage>
        <taxon>Bacteria</taxon>
        <taxon>Bacillati</taxon>
        <taxon>Actinomycetota</taxon>
        <taxon>Actinomycetes</taxon>
        <taxon>Mycobacteriales</taxon>
        <taxon>Corynebacteriaceae</taxon>
        <taxon>Corynebacterium</taxon>
    </lineage>
</organism>
<dbReference type="InterPro" id="IPR051401">
    <property type="entry name" value="GtrA_CellWall_Glycosyl"/>
</dbReference>
<dbReference type="Proteomes" id="UP000664332">
    <property type="component" value="Unassembled WGS sequence"/>
</dbReference>
<sequence>MVKKIINFTLVGVVGAICDYGSRWIMLSLGVPAFAARGGSYIIGSTVAYYLNSFFTFSGNRSRGEKIRAAVSYVVCFTLAVGVDALVRHTLPDLPYLYTVSWVASQAVATITNFLLQNLWVFQGDRNNKR</sequence>